<organism evidence="7 8">
    <name type="scientific">Cronartium quercuum f. sp. fusiforme G11</name>
    <dbReference type="NCBI Taxonomy" id="708437"/>
    <lineage>
        <taxon>Eukaryota</taxon>
        <taxon>Fungi</taxon>
        <taxon>Dikarya</taxon>
        <taxon>Basidiomycota</taxon>
        <taxon>Pucciniomycotina</taxon>
        <taxon>Pucciniomycetes</taxon>
        <taxon>Pucciniales</taxon>
        <taxon>Coleosporiaceae</taxon>
        <taxon>Cronartium</taxon>
    </lineage>
</organism>
<evidence type="ECO:0000313" key="8">
    <source>
        <dbReference type="Proteomes" id="UP000886653"/>
    </source>
</evidence>
<dbReference type="Proteomes" id="UP000886653">
    <property type="component" value="Unassembled WGS sequence"/>
</dbReference>
<dbReference type="AlphaFoldDB" id="A0A9P6T847"/>
<accession>A0A9P6T847</accession>
<keyword evidence="3" id="KW-0653">Protein transport</keyword>
<feature type="compositionally biased region" description="Low complexity" evidence="5">
    <location>
        <begin position="44"/>
        <end position="72"/>
    </location>
</feature>
<reference evidence="7" key="1">
    <citation type="submission" date="2013-11" db="EMBL/GenBank/DDBJ databases">
        <title>Genome sequence of the fusiform rust pathogen reveals effectors for host alternation and coevolution with pine.</title>
        <authorList>
            <consortium name="DOE Joint Genome Institute"/>
            <person name="Smith K."/>
            <person name="Pendleton A."/>
            <person name="Kubisiak T."/>
            <person name="Anderson C."/>
            <person name="Salamov A."/>
            <person name="Aerts A."/>
            <person name="Riley R."/>
            <person name="Clum A."/>
            <person name="Lindquist E."/>
            <person name="Ence D."/>
            <person name="Campbell M."/>
            <person name="Kronenberg Z."/>
            <person name="Feau N."/>
            <person name="Dhillon B."/>
            <person name="Hamelin R."/>
            <person name="Burleigh J."/>
            <person name="Smith J."/>
            <person name="Yandell M."/>
            <person name="Nelson C."/>
            <person name="Grigoriev I."/>
            <person name="Davis J."/>
        </authorList>
    </citation>
    <scope>NUCLEOTIDE SEQUENCE</scope>
    <source>
        <strain evidence="7">G11</strain>
    </source>
</reference>
<dbReference type="InterPro" id="IPR025574">
    <property type="entry name" value="Nucleoporin_FG_rpt"/>
</dbReference>
<evidence type="ECO:0000256" key="5">
    <source>
        <dbReference type="SAM" id="MobiDB-lite"/>
    </source>
</evidence>
<evidence type="ECO:0000256" key="2">
    <source>
        <dbReference type="ARBA" id="ARBA00022448"/>
    </source>
</evidence>
<comment type="caution">
    <text evidence="7">The sequence shown here is derived from an EMBL/GenBank/DDBJ whole genome shotgun (WGS) entry which is preliminary data.</text>
</comment>
<sequence length="436" mass="49255">MFGKRTGDSLTGTPTSKPSPFGNNNINNNTPLFGQSQGNPSSNNLFGSTQNQQQQQQQQTSLFGNNNTNNNNQSGSSLFGNNNTNTNHNTPLLGGSTTNGNSNSLFGNNNNTQTSNSLINSTNNSSTSLFSNSTNNNNSNSIFGSSTNNNLLPTNNNSNSLFSNTNNNNNSLLNISSTTNNNNSQSLSNSLINRSKINESIEFKILNIYNSWSLNHPDCKFQYYFYNLVEPDKINQYQIIIKDENINKKVKRNNPNPERFVPSLAVGFEDLQKRLNCQVNMAKIHIQKLLEFEEKINEINQKLRLITTVKLHKLINFQNLLTNKLIKLIIKLPNNDNQQLEDDNDQLNQRIQSLIHRLKLTGGKSRVGELWANLKINHDQIQNHESFKWSIIDQKEIKKVLEVLVNQQKGIDHLKKVLDQSRYDISIISNAFEIRS</sequence>
<evidence type="ECO:0000256" key="1">
    <source>
        <dbReference type="ARBA" id="ARBA00004567"/>
    </source>
</evidence>
<keyword evidence="3" id="KW-0509">mRNA transport</keyword>
<name>A0A9P6T847_9BASI</name>
<keyword evidence="2" id="KW-0813">Transport</keyword>
<dbReference type="InterPro" id="IPR024864">
    <property type="entry name" value="Nup54/Nup57/Nup44"/>
</dbReference>
<dbReference type="GO" id="GO:0006607">
    <property type="term" value="P:NLS-bearing protein import into nucleus"/>
    <property type="evidence" value="ECO:0007669"/>
    <property type="project" value="TreeGrafter"/>
</dbReference>
<keyword evidence="4" id="KW-0539">Nucleus</keyword>
<keyword evidence="3" id="KW-0811">Translocation</keyword>
<keyword evidence="3" id="KW-0906">Nuclear pore complex</keyword>
<dbReference type="GO" id="GO:0036228">
    <property type="term" value="P:protein localization to nuclear inner membrane"/>
    <property type="evidence" value="ECO:0007669"/>
    <property type="project" value="TreeGrafter"/>
</dbReference>
<dbReference type="InterPro" id="IPR025712">
    <property type="entry name" value="Nup54_alpha-helical_dom"/>
</dbReference>
<dbReference type="GO" id="GO:0006999">
    <property type="term" value="P:nuclear pore organization"/>
    <property type="evidence" value="ECO:0007669"/>
    <property type="project" value="TreeGrafter"/>
</dbReference>
<dbReference type="OrthoDB" id="6162375at2759"/>
<evidence type="ECO:0000256" key="3">
    <source>
        <dbReference type="ARBA" id="ARBA00023132"/>
    </source>
</evidence>
<feature type="compositionally biased region" description="Polar residues" evidence="5">
    <location>
        <begin position="30"/>
        <end position="43"/>
    </location>
</feature>
<dbReference type="GO" id="GO:0044613">
    <property type="term" value="C:nuclear pore central transport channel"/>
    <property type="evidence" value="ECO:0007669"/>
    <property type="project" value="TreeGrafter"/>
</dbReference>
<proteinExistence type="predicted"/>
<evidence type="ECO:0000259" key="6">
    <source>
        <dbReference type="Pfam" id="PF13874"/>
    </source>
</evidence>
<protein>
    <recommendedName>
        <fullName evidence="6">Nucleoporin Nup54 alpha-helical domain-containing protein</fullName>
    </recommendedName>
</protein>
<gene>
    <name evidence="7" type="ORF">CROQUDRAFT_97888</name>
</gene>
<evidence type="ECO:0000256" key="4">
    <source>
        <dbReference type="ARBA" id="ARBA00023242"/>
    </source>
</evidence>
<dbReference type="GO" id="GO:0017056">
    <property type="term" value="F:structural constituent of nuclear pore"/>
    <property type="evidence" value="ECO:0007669"/>
    <property type="project" value="TreeGrafter"/>
</dbReference>
<comment type="subcellular location">
    <subcellularLocation>
        <location evidence="1">Nucleus</location>
        <location evidence="1">Nuclear pore complex</location>
    </subcellularLocation>
</comment>
<feature type="compositionally biased region" description="Low complexity" evidence="5">
    <location>
        <begin position="81"/>
        <end position="133"/>
    </location>
</feature>
<dbReference type="EMBL" id="MU167358">
    <property type="protein sequence ID" value="KAG0142164.1"/>
    <property type="molecule type" value="Genomic_DNA"/>
</dbReference>
<keyword evidence="8" id="KW-1185">Reference proteome</keyword>
<feature type="region of interest" description="Disordered" evidence="5">
    <location>
        <begin position="1"/>
        <end position="133"/>
    </location>
</feature>
<dbReference type="PANTHER" id="PTHR13000:SF0">
    <property type="entry name" value="NUCLEOPORIN P54"/>
    <property type="match status" value="1"/>
</dbReference>
<dbReference type="Pfam" id="PF13874">
    <property type="entry name" value="Nup54"/>
    <property type="match status" value="1"/>
</dbReference>
<dbReference type="Pfam" id="PF13634">
    <property type="entry name" value="Nucleoporin_FG"/>
    <property type="match status" value="2"/>
</dbReference>
<evidence type="ECO:0000313" key="7">
    <source>
        <dbReference type="EMBL" id="KAG0142164.1"/>
    </source>
</evidence>
<dbReference type="PANTHER" id="PTHR13000">
    <property type="entry name" value="NUCLEOPORIN P54"/>
    <property type="match status" value="1"/>
</dbReference>
<feature type="domain" description="Nucleoporin Nup54 alpha-helical" evidence="6">
    <location>
        <begin position="245"/>
        <end position="373"/>
    </location>
</feature>
<feature type="compositionally biased region" description="Polar residues" evidence="5">
    <location>
        <begin position="8"/>
        <end position="22"/>
    </location>
</feature>